<dbReference type="AlphaFoldDB" id="A0A3B6TKX4"/>
<dbReference type="OrthoDB" id="668532at2759"/>
<comment type="catalytic activity">
    <reaction evidence="8">
        <text>L-lysyl(4)-[histone H3] + 3 S-adenosyl-L-methionine = N(6),N(6),N(6)-trimethyl-L-lysyl(4)-[histone H3] + 3 S-adenosyl-L-homocysteine + 3 H(+)</text>
        <dbReference type="Rhea" id="RHEA:60260"/>
        <dbReference type="Rhea" id="RHEA-COMP:15537"/>
        <dbReference type="Rhea" id="RHEA-COMP:15547"/>
        <dbReference type="ChEBI" id="CHEBI:15378"/>
        <dbReference type="ChEBI" id="CHEBI:29969"/>
        <dbReference type="ChEBI" id="CHEBI:57856"/>
        <dbReference type="ChEBI" id="CHEBI:59789"/>
        <dbReference type="ChEBI" id="CHEBI:61961"/>
        <dbReference type="EC" id="2.1.1.354"/>
    </reaction>
</comment>
<keyword evidence="15" id="KW-1185">Reference proteome</keyword>
<dbReference type="CDD" id="cd10518">
    <property type="entry name" value="SET_SETD1-like"/>
    <property type="match status" value="1"/>
</dbReference>
<evidence type="ECO:0000259" key="13">
    <source>
        <dbReference type="PROSITE" id="PS50868"/>
    </source>
</evidence>
<proteinExistence type="predicted"/>
<dbReference type="Gramene" id="TraesRN7D0100779700.1">
    <property type="protein sequence ID" value="TraesRN7D0100779700.1"/>
    <property type="gene ID" value="TraesRN7D0100779700"/>
</dbReference>
<evidence type="ECO:0000313" key="14">
    <source>
        <dbReference type="EnsemblPlants" id="TraesCS7D02G318100.1"/>
    </source>
</evidence>
<feature type="domain" description="SET" evidence="12">
    <location>
        <begin position="287"/>
        <end position="403"/>
    </location>
</feature>
<dbReference type="InterPro" id="IPR001214">
    <property type="entry name" value="SET_dom"/>
</dbReference>
<keyword evidence="5" id="KW-0949">S-adenosyl-L-methionine</keyword>
<evidence type="ECO:0000256" key="9">
    <source>
        <dbReference type="ARBA" id="ARBA00047583"/>
    </source>
</evidence>
<dbReference type="STRING" id="4565.A0A3B6TKX4"/>
<name>A0A3B6TKX4_WHEAT</name>
<evidence type="ECO:0000313" key="15">
    <source>
        <dbReference type="Proteomes" id="UP000019116"/>
    </source>
</evidence>
<dbReference type="EnsemblPlants" id="TraesCS7D02G318100.1">
    <property type="protein sequence ID" value="TraesCS7D02G318100.1"/>
    <property type="gene ID" value="TraesCS7D02G318100"/>
</dbReference>
<dbReference type="GO" id="GO:0042800">
    <property type="term" value="F:histone H3K4 methyltransferase activity"/>
    <property type="evidence" value="ECO:0000318"/>
    <property type="project" value="GO_Central"/>
</dbReference>
<evidence type="ECO:0000256" key="6">
    <source>
        <dbReference type="ARBA" id="ARBA00022853"/>
    </source>
</evidence>
<dbReference type="InterPro" id="IPR003616">
    <property type="entry name" value="Post-SET_dom"/>
</dbReference>
<reference evidence="14" key="1">
    <citation type="submission" date="2018-08" db="EMBL/GenBank/DDBJ databases">
        <authorList>
            <person name="Rossello M."/>
        </authorList>
    </citation>
    <scope>NUCLEOTIDE SEQUENCE [LARGE SCALE GENOMIC DNA]</scope>
    <source>
        <strain evidence="14">cv. Chinese Spring</strain>
    </source>
</reference>
<dbReference type="SMART" id="SM00317">
    <property type="entry name" value="SET"/>
    <property type="match status" value="1"/>
</dbReference>
<evidence type="ECO:0000256" key="5">
    <source>
        <dbReference type="ARBA" id="ARBA00022691"/>
    </source>
</evidence>
<dbReference type="Gramene" id="TraesCS7D03G0757500.1">
    <property type="protein sequence ID" value="TraesCS7D03G0757500.1.CDS"/>
    <property type="gene ID" value="TraesCS7D03G0757500"/>
</dbReference>
<dbReference type="Gene3D" id="2.170.270.10">
    <property type="entry name" value="SET domain"/>
    <property type="match status" value="1"/>
</dbReference>
<dbReference type="GO" id="GO:0140999">
    <property type="term" value="F:histone H3K4 trimethyltransferase activity"/>
    <property type="evidence" value="ECO:0007669"/>
    <property type="project" value="UniProtKB-EC"/>
</dbReference>
<dbReference type="GO" id="GO:0048188">
    <property type="term" value="C:Set1C/COMPASS complex"/>
    <property type="evidence" value="ECO:0000318"/>
    <property type="project" value="GO_Central"/>
</dbReference>
<comment type="catalytic activity">
    <reaction evidence="9">
        <text>N(6)-methyl-L-lysyl(4)-[histone H3] + S-adenosyl-L-methionine = N(6),N(6)-dimethyl-L-lysyl(4)-[histone H3] + S-adenosyl-L-homocysteine + H(+)</text>
        <dbReference type="Rhea" id="RHEA:60268"/>
        <dbReference type="Rhea" id="RHEA-COMP:15540"/>
        <dbReference type="Rhea" id="RHEA-COMP:15543"/>
        <dbReference type="ChEBI" id="CHEBI:15378"/>
        <dbReference type="ChEBI" id="CHEBI:57856"/>
        <dbReference type="ChEBI" id="CHEBI:59789"/>
        <dbReference type="ChEBI" id="CHEBI:61929"/>
        <dbReference type="ChEBI" id="CHEBI:61976"/>
    </reaction>
</comment>
<protein>
    <recommendedName>
        <fullName evidence="2">[histone H3]-lysine(4) N-trimethyltransferase</fullName>
        <ecNumber evidence="2">2.1.1.354</ecNumber>
    </recommendedName>
</protein>
<feature type="compositionally biased region" description="Polar residues" evidence="11">
    <location>
        <begin position="134"/>
        <end position="145"/>
    </location>
</feature>
<dbReference type="SUPFAM" id="SSF82199">
    <property type="entry name" value="SET domain"/>
    <property type="match status" value="1"/>
</dbReference>
<feature type="domain" description="Post-SET" evidence="13">
    <location>
        <begin position="409"/>
        <end position="425"/>
    </location>
</feature>
<dbReference type="PROSITE" id="PS50868">
    <property type="entry name" value="POST_SET"/>
    <property type="match status" value="1"/>
</dbReference>
<dbReference type="GO" id="GO:0032259">
    <property type="term" value="P:methylation"/>
    <property type="evidence" value="ECO:0007669"/>
    <property type="project" value="UniProtKB-KW"/>
</dbReference>
<evidence type="ECO:0000256" key="7">
    <source>
        <dbReference type="ARBA" id="ARBA00023242"/>
    </source>
</evidence>
<evidence type="ECO:0000256" key="1">
    <source>
        <dbReference type="ARBA" id="ARBA00004123"/>
    </source>
</evidence>
<dbReference type="PANTHER" id="PTHR45814">
    <property type="entry name" value="HISTONE-LYSINE N-METHYLTRANSFERASE SETD1"/>
    <property type="match status" value="1"/>
</dbReference>
<accession>A0A3B6TKX4</accession>
<dbReference type="PROSITE" id="PS50280">
    <property type="entry name" value="SET"/>
    <property type="match status" value="1"/>
</dbReference>
<reference evidence="14" key="2">
    <citation type="submission" date="2018-10" db="UniProtKB">
        <authorList>
            <consortium name="EnsemblPlants"/>
        </authorList>
    </citation>
    <scope>IDENTIFICATION</scope>
</reference>
<evidence type="ECO:0000256" key="10">
    <source>
        <dbReference type="ARBA" id="ARBA00049129"/>
    </source>
</evidence>
<keyword evidence="7" id="KW-0539">Nucleus</keyword>
<evidence type="ECO:0000256" key="11">
    <source>
        <dbReference type="SAM" id="MobiDB-lite"/>
    </source>
</evidence>
<dbReference type="Proteomes" id="UP000019116">
    <property type="component" value="Chromosome 7D"/>
</dbReference>
<dbReference type="Gramene" id="TraesCS7D02G318100.1">
    <property type="protein sequence ID" value="TraesCS7D02G318100.1"/>
    <property type="gene ID" value="TraesCS7D02G318100"/>
</dbReference>
<feature type="region of interest" description="Disordered" evidence="11">
    <location>
        <begin position="127"/>
        <end position="148"/>
    </location>
</feature>
<evidence type="ECO:0000256" key="4">
    <source>
        <dbReference type="ARBA" id="ARBA00022679"/>
    </source>
</evidence>
<evidence type="ECO:0000256" key="3">
    <source>
        <dbReference type="ARBA" id="ARBA00022603"/>
    </source>
</evidence>
<evidence type="ECO:0000256" key="8">
    <source>
        <dbReference type="ARBA" id="ARBA00047571"/>
    </source>
</evidence>
<evidence type="ECO:0000256" key="2">
    <source>
        <dbReference type="ARBA" id="ARBA00012182"/>
    </source>
</evidence>
<keyword evidence="6" id="KW-0156">Chromatin regulator</keyword>
<dbReference type="SMR" id="A0A3B6TKX4"/>
<keyword evidence="3" id="KW-0489">Methyltransferase</keyword>
<dbReference type="EC" id="2.1.1.354" evidence="2"/>
<keyword evidence="4" id="KW-0808">Transferase</keyword>
<dbReference type="InterPro" id="IPR044570">
    <property type="entry name" value="Set1-like"/>
</dbReference>
<dbReference type="PANTHER" id="PTHR45814:SF2">
    <property type="entry name" value="HISTONE-LYSINE N-METHYLTRANSFERASE SETD1"/>
    <property type="match status" value="1"/>
</dbReference>
<dbReference type="OMA" id="QMKARIK"/>
<organism evidence="14">
    <name type="scientific">Triticum aestivum</name>
    <name type="common">Wheat</name>
    <dbReference type="NCBI Taxonomy" id="4565"/>
    <lineage>
        <taxon>Eukaryota</taxon>
        <taxon>Viridiplantae</taxon>
        <taxon>Streptophyta</taxon>
        <taxon>Embryophyta</taxon>
        <taxon>Tracheophyta</taxon>
        <taxon>Spermatophyta</taxon>
        <taxon>Magnoliopsida</taxon>
        <taxon>Liliopsida</taxon>
        <taxon>Poales</taxon>
        <taxon>Poaceae</taxon>
        <taxon>BOP clade</taxon>
        <taxon>Pooideae</taxon>
        <taxon>Triticodae</taxon>
        <taxon>Triticeae</taxon>
        <taxon>Triticinae</taxon>
        <taxon>Triticum</taxon>
    </lineage>
</organism>
<sequence>MDRSRTPPHVSQMTTCEASSLAAVQNNSPYLALWQSASHITMVRLADDPSEQVEDFLSGNHTSERFGACYVAPVKSIQETRKKDMIVDLNDNFHFNTQQCVEHFSSSGIRESRQYNIKRKPLICPNGKRPSDYASKTNFDTSPTSPLKKKGRTKLIVDLLNTAEAPCRATTSKSRRDFKEKCLTYRTKKENFPIACRSNKSARTSIDGWQWRNWSRNATIAEKDGVRGWNDTKKILRVEKASPKEWSIRNHSPCTDARASRAKVRNMLMSDIPPELANYIQMKARIKNLRVERSKIHGWGVLTVKEINCEELIVEYIGEVIYKSVSDKRELVYEKSGICDYFFKLDANYVIDATHRGGIARYINHSCEPNCETKVIRVNGKKKIFIFAKNKIKAGEELTYNYKFPFDEIKIPCLCGSKRCRGSMN</sequence>
<dbReference type="InterPro" id="IPR046341">
    <property type="entry name" value="SET_dom_sf"/>
</dbReference>
<evidence type="ECO:0000259" key="12">
    <source>
        <dbReference type="PROSITE" id="PS50280"/>
    </source>
</evidence>
<dbReference type="Pfam" id="PF00856">
    <property type="entry name" value="SET"/>
    <property type="match status" value="1"/>
</dbReference>
<comment type="catalytic activity">
    <reaction evidence="10">
        <text>N(6),N(6)-dimethyl-L-lysyl(4)-[histone H3] + S-adenosyl-L-methionine = N(6),N(6),N(6)-trimethyl-L-lysyl(4)-[histone H3] + S-adenosyl-L-homocysteine + H(+)</text>
        <dbReference type="Rhea" id="RHEA:60272"/>
        <dbReference type="Rhea" id="RHEA-COMP:15537"/>
        <dbReference type="Rhea" id="RHEA-COMP:15540"/>
        <dbReference type="ChEBI" id="CHEBI:15378"/>
        <dbReference type="ChEBI" id="CHEBI:57856"/>
        <dbReference type="ChEBI" id="CHEBI:59789"/>
        <dbReference type="ChEBI" id="CHEBI:61961"/>
        <dbReference type="ChEBI" id="CHEBI:61976"/>
    </reaction>
</comment>
<comment type="subcellular location">
    <subcellularLocation>
        <location evidence="1">Nucleus</location>
    </subcellularLocation>
</comment>
<dbReference type="SMART" id="SM00508">
    <property type="entry name" value="PostSET"/>
    <property type="match status" value="1"/>
</dbReference>